<keyword evidence="6 7" id="KW-0472">Membrane</keyword>
<dbReference type="PATRIC" id="fig|317.175.peg.1023"/>
<dbReference type="PANTHER" id="PTHR30151">
    <property type="entry name" value="ALKANE SULFONATE ABC TRANSPORTER-RELATED, MEMBRANE SUBUNIT"/>
    <property type="match status" value="1"/>
</dbReference>
<feature type="transmembrane region" description="Helical" evidence="7">
    <location>
        <begin position="113"/>
        <end position="132"/>
    </location>
</feature>
<comment type="subcellular location">
    <subcellularLocation>
        <location evidence="1 7">Cell membrane</location>
        <topology evidence="1 7">Multi-pass membrane protein</topology>
    </subcellularLocation>
</comment>
<dbReference type="InterPro" id="IPR035906">
    <property type="entry name" value="MetI-like_sf"/>
</dbReference>
<keyword evidence="10" id="KW-1185">Reference proteome</keyword>
<dbReference type="AlphaFoldDB" id="A0A085VP26"/>
<sequence length="271" mass="29880">MRLINRRPDRASRLILVLLPFALLLFAYFTGSATRLTENPNDKLLPSAVQMADAVKRMAFTEDQRSGGFLLWQDTGSSLQRLGIGLGISALLGLCLGIASGILPLFGAPLSPLLTVLSMVPPLAILPILFIVFGLGELSKVMLIVIGITPILARDLEQRAREIPVELLIKAQTLGASTWTLILRVILPQLLPRLLIALRLVLGSAWLFLIAAEAIASTDGLGYRIFLVRRYLAMDVILPYVVWITLLAWLMDWGLKTLTRKAFPWYEGARA</sequence>
<keyword evidence="9" id="KW-0808">Transferase</keyword>
<dbReference type="GO" id="GO:0010438">
    <property type="term" value="P:cellular response to sulfur starvation"/>
    <property type="evidence" value="ECO:0007669"/>
    <property type="project" value="TreeGrafter"/>
</dbReference>
<dbReference type="OrthoDB" id="258894at2"/>
<keyword evidence="9" id="KW-0418">Kinase</keyword>
<evidence type="ECO:0000256" key="4">
    <source>
        <dbReference type="ARBA" id="ARBA00022692"/>
    </source>
</evidence>
<dbReference type="FunFam" id="1.10.3720.10:FF:000064">
    <property type="entry name" value="ABC transporter, permease protein"/>
    <property type="match status" value="1"/>
</dbReference>
<dbReference type="SUPFAM" id="SSF161098">
    <property type="entry name" value="MetI-like"/>
    <property type="match status" value="1"/>
</dbReference>
<organism evidence="9 10">
    <name type="scientific">Pseudomonas syringae</name>
    <dbReference type="NCBI Taxonomy" id="317"/>
    <lineage>
        <taxon>Bacteria</taxon>
        <taxon>Pseudomonadati</taxon>
        <taxon>Pseudomonadota</taxon>
        <taxon>Gammaproteobacteria</taxon>
        <taxon>Pseudomonadales</taxon>
        <taxon>Pseudomonadaceae</taxon>
        <taxon>Pseudomonas</taxon>
    </lineage>
</organism>
<evidence type="ECO:0000256" key="1">
    <source>
        <dbReference type="ARBA" id="ARBA00004651"/>
    </source>
</evidence>
<dbReference type="PROSITE" id="PS50928">
    <property type="entry name" value="ABC_TM1"/>
    <property type="match status" value="1"/>
</dbReference>
<evidence type="ECO:0000259" key="8">
    <source>
        <dbReference type="PROSITE" id="PS50928"/>
    </source>
</evidence>
<dbReference type="Gene3D" id="1.10.3720.10">
    <property type="entry name" value="MetI-like"/>
    <property type="match status" value="1"/>
</dbReference>
<gene>
    <name evidence="9" type="ORF">IV01_04860</name>
</gene>
<dbReference type="Proteomes" id="UP000028631">
    <property type="component" value="Unassembled WGS sequence"/>
</dbReference>
<dbReference type="GO" id="GO:0016301">
    <property type="term" value="F:kinase activity"/>
    <property type="evidence" value="ECO:0007669"/>
    <property type="project" value="UniProtKB-KW"/>
</dbReference>
<dbReference type="GO" id="GO:0055085">
    <property type="term" value="P:transmembrane transport"/>
    <property type="evidence" value="ECO:0007669"/>
    <property type="project" value="InterPro"/>
</dbReference>
<name>A0A085VP26_PSESX</name>
<dbReference type="CDD" id="cd06261">
    <property type="entry name" value="TM_PBP2"/>
    <property type="match status" value="1"/>
</dbReference>
<comment type="similarity">
    <text evidence="7">Belongs to the binding-protein-dependent transport system permease family.</text>
</comment>
<dbReference type="EMBL" id="JPQU01000020">
    <property type="protein sequence ID" value="KFE57189.1"/>
    <property type="molecule type" value="Genomic_DNA"/>
</dbReference>
<feature type="transmembrane region" description="Helical" evidence="7">
    <location>
        <begin position="82"/>
        <end position="106"/>
    </location>
</feature>
<evidence type="ECO:0000256" key="7">
    <source>
        <dbReference type="RuleBase" id="RU363032"/>
    </source>
</evidence>
<evidence type="ECO:0000256" key="2">
    <source>
        <dbReference type="ARBA" id="ARBA00022448"/>
    </source>
</evidence>
<feature type="transmembrane region" description="Helical" evidence="7">
    <location>
        <begin position="168"/>
        <end position="187"/>
    </location>
</feature>
<protein>
    <submittedName>
        <fullName evidence="9">Lipid kinase</fullName>
    </submittedName>
</protein>
<feature type="transmembrane region" description="Helical" evidence="7">
    <location>
        <begin position="193"/>
        <end position="212"/>
    </location>
</feature>
<feature type="transmembrane region" description="Helical" evidence="7">
    <location>
        <begin position="232"/>
        <end position="251"/>
    </location>
</feature>
<dbReference type="RefSeq" id="WP_032626590.1">
    <property type="nucleotide sequence ID" value="NZ_JPQU01000020.1"/>
</dbReference>
<evidence type="ECO:0000256" key="5">
    <source>
        <dbReference type="ARBA" id="ARBA00022989"/>
    </source>
</evidence>
<comment type="caution">
    <text evidence="9">The sequence shown here is derived from an EMBL/GenBank/DDBJ whole genome shotgun (WGS) entry which is preliminary data.</text>
</comment>
<feature type="domain" description="ABC transmembrane type-1" evidence="8">
    <location>
        <begin position="75"/>
        <end position="259"/>
    </location>
</feature>
<reference evidence="9 10" key="1">
    <citation type="submission" date="2014-07" db="EMBL/GenBank/DDBJ databases">
        <title>Draft Genome Sequences of Environmental Pseudomonas syringae strains.</title>
        <authorList>
            <person name="Baltrus D.A."/>
            <person name="Berge O."/>
            <person name="Morris C."/>
        </authorList>
    </citation>
    <scope>NUCLEOTIDE SEQUENCE [LARGE SCALE GENOMIC DNA]</scope>
    <source>
        <strain evidence="9 10">GAW0119</strain>
    </source>
</reference>
<evidence type="ECO:0000256" key="3">
    <source>
        <dbReference type="ARBA" id="ARBA00022475"/>
    </source>
</evidence>
<dbReference type="GO" id="GO:0005886">
    <property type="term" value="C:plasma membrane"/>
    <property type="evidence" value="ECO:0007669"/>
    <property type="project" value="UniProtKB-SubCell"/>
</dbReference>
<evidence type="ECO:0000256" key="6">
    <source>
        <dbReference type="ARBA" id="ARBA00023136"/>
    </source>
</evidence>
<proteinExistence type="inferred from homology"/>
<evidence type="ECO:0000313" key="9">
    <source>
        <dbReference type="EMBL" id="KFE57189.1"/>
    </source>
</evidence>
<evidence type="ECO:0000313" key="10">
    <source>
        <dbReference type="Proteomes" id="UP000028631"/>
    </source>
</evidence>
<keyword evidence="4 7" id="KW-0812">Transmembrane</keyword>
<keyword evidence="2 7" id="KW-0813">Transport</keyword>
<keyword evidence="3" id="KW-1003">Cell membrane</keyword>
<dbReference type="PANTHER" id="PTHR30151:SF25">
    <property type="entry name" value="TAURINE TRANSPORT SYSTEM PERMEASE PROTEIN TAUC"/>
    <property type="match status" value="1"/>
</dbReference>
<dbReference type="Pfam" id="PF00528">
    <property type="entry name" value="BPD_transp_1"/>
    <property type="match status" value="1"/>
</dbReference>
<keyword evidence="5 7" id="KW-1133">Transmembrane helix</keyword>
<accession>A0A085VP26</accession>
<dbReference type="InterPro" id="IPR000515">
    <property type="entry name" value="MetI-like"/>
</dbReference>